<feature type="signal peptide" evidence="3">
    <location>
        <begin position="1"/>
        <end position="34"/>
    </location>
</feature>
<feature type="transmembrane region" description="Helical" evidence="2">
    <location>
        <begin position="435"/>
        <end position="454"/>
    </location>
</feature>
<keyword evidence="2" id="KW-0812">Transmembrane</keyword>
<dbReference type="PANTHER" id="PTHR41814">
    <property type="entry name" value="EXPRESSED PROTEIN"/>
    <property type="match status" value="1"/>
</dbReference>
<comment type="caution">
    <text evidence="4">The sequence shown here is derived from an EMBL/GenBank/DDBJ whole genome shotgun (WGS) entry which is preliminary data.</text>
</comment>
<keyword evidence="1" id="KW-0378">Hydrolase</keyword>
<dbReference type="Gene3D" id="1.50.10.10">
    <property type="match status" value="1"/>
</dbReference>
<keyword evidence="5" id="KW-1185">Reference proteome</keyword>
<evidence type="ECO:0000256" key="3">
    <source>
        <dbReference type="SAM" id="SignalP"/>
    </source>
</evidence>
<dbReference type="AlphaFoldDB" id="A0A8H4VU62"/>
<dbReference type="InterPro" id="IPR008928">
    <property type="entry name" value="6-hairpin_glycosidase_sf"/>
</dbReference>
<feature type="chain" id="PRO_5034689567" description="Six-hairpin glycosidase" evidence="3">
    <location>
        <begin position="35"/>
        <end position="455"/>
    </location>
</feature>
<keyword evidence="2" id="KW-1133">Transmembrane helix</keyword>
<sequence>MSWRFDSRCTRRVGRKSWTLGATAILALSGLGHAQTLTDGQVDTVSARLAEAAQQSWEFGTRAQTILELNATQYSVFSSNALPPPATIPQSISDSKALDPFFAIAKNIVSNRAKSNNNTVGPQPLIQDGSAADPASIGVAVLLANWTGQDSGNIDYAGAAKDQLDFLFEKVPKTSDGAISHRVSEVQLWSDFVYMVPPFLAYYGVLTRNRTLVAEAYNQIKLYRNYLRDPKQGMWKHVLLGTSGNDEGFWSTGNGWAAAGSLRVLATMRNSEYSNTFKNEQNDLASWVREIHAGIYPHLDDTSIFTNYADQPPTAPGNFYDAASTALLASTVYRAALLLNEFTYVPFAERSRKALFNTTASAASSNSTSTLDSFAHFTEDGWLRPVVNPHSYGVQGNESAEGQAFVVQLHAVYREWVQNGSRGENAAQPRVTPPIWFVVVATAVAAVVAGAGLVF</sequence>
<evidence type="ECO:0008006" key="6">
    <source>
        <dbReference type="Google" id="ProtNLM"/>
    </source>
</evidence>
<evidence type="ECO:0000256" key="1">
    <source>
        <dbReference type="ARBA" id="ARBA00022801"/>
    </source>
</evidence>
<organism evidence="4 5">
    <name type="scientific">Agrocybe pediades</name>
    <dbReference type="NCBI Taxonomy" id="84607"/>
    <lineage>
        <taxon>Eukaryota</taxon>
        <taxon>Fungi</taxon>
        <taxon>Dikarya</taxon>
        <taxon>Basidiomycota</taxon>
        <taxon>Agaricomycotina</taxon>
        <taxon>Agaricomycetes</taxon>
        <taxon>Agaricomycetidae</taxon>
        <taxon>Agaricales</taxon>
        <taxon>Agaricineae</taxon>
        <taxon>Strophariaceae</taxon>
        <taxon>Agrocybe</taxon>
    </lineage>
</organism>
<dbReference type="SUPFAM" id="SSF48208">
    <property type="entry name" value="Six-hairpin glycosidases"/>
    <property type="match status" value="1"/>
</dbReference>
<accession>A0A8H4VU62</accession>
<evidence type="ECO:0000313" key="4">
    <source>
        <dbReference type="EMBL" id="KAF4622332.1"/>
    </source>
</evidence>
<dbReference type="EMBL" id="JAACJL010000002">
    <property type="protein sequence ID" value="KAF4622332.1"/>
    <property type="molecule type" value="Genomic_DNA"/>
</dbReference>
<keyword evidence="3" id="KW-0732">Signal</keyword>
<gene>
    <name evidence="4" type="ORF">D9613_009079</name>
</gene>
<reference evidence="4 5" key="1">
    <citation type="submission" date="2019-12" db="EMBL/GenBank/DDBJ databases">
        <authorList>
            <person name="Floudas D."/>
            <person name="Bentzer J."/>
            <person name="Ahren D."/>
            <person name="Johansson T."/>
            <person name="Persson P."/>
            <person name="Tunlid A."/>
        </authorList>
    </citation>
    <scope>NUCLEOTIDE SEQUENCE [LARGE SCALE GENOMIC DNA]</scope>
    <source>
        <strain evidence="4 5">CBS 102.39</strain>
    </source>
</reference>
<dbReference type="Pfam" id="PF07470">
    <property type="entry name" value="Glyco_hydro_88"/>
    <property type="match status" value="1"/>
</dbReference>
<evidence type="ECO:0000256" key="2">
    <source>
        <dbReference type="SAM" id="Phobius"/>
    </source>
</evidence>
<dbReference type="InterPro" id="IPR010905">
    <property type="entry name" value="Glyco_hydro_88"/>
</dbReference>
<name>A0A8H4VU62_9AGAR</name>
<dbReference type="GO" id="GO:0005975">
    <property type="term" value="P:carbohydrate metabolic process"/>
    <property type="evidence" value="ECO:0007669"/>
    <property type="project" value="InterPro"/>
</dbReference>
<evidence type="ECO:0000313" key="5">
    <source>
        <dbReference type="Proteomes" id="UP000521872"/>
    </source>
</evidence>
<dbReference type="InterPro" id="IPR012341">
    <property type="entry name" value="6hp_glycosidase-like_sf"/>
</dbReference>
<dbReference type="PANTHER" id="PTHR41814:SF1">
    <property type="entry name" value="CELLULASE"/>
    <property type="match status" value="1"/>
</dbReference>
<dbReference type="Proteomes" id="UP000521872">
    <property type="component" value="Unassembled WGS sequence"/>
</dbReference>
<protein>
    <recommendedName>
        <fullName evidence="6">Six-hairpin glycosidase</fullName>
    </recommendedName>
</protein>
<dbReference type="GO" id="GO:0016787">
    <property type="term" value="F:hydrolase activity"/>
    <property type="evidence" value="ECO:0007669"/>
    <property type="project" value="UniProtKB-KW"/>
</dbReference>
<keyword evidence="2" id="KW-0472">Membrane</keyword>
<proteinExistence type="predicted"/>